<dbReference type="AlphaFoldDB" id="A0A368E0K6"/>
<proteinExistence type="predicted"/>
<dbReference type="EMBL" id="QOQF01000006">
    <property type="protein sequence ID" value="RCL77630.1"/>
    <property type="molecule type" value="Genomic_DNA"/>
</dbReference>
<sequence length="758" mass="83984">MSSGFKRVILTLSAVVIALIGSWFIFSFLAENGHLGSERERGIIQGDAIPDSIVLARQTAESSAAPAPDRKQIMFGDLHVHTTYSTDAFLWSLPLYQGKGLHPLADACDYARYCSALDFWAITDHAEASIPERWENAKQSIRECQAKSSDQSNPDMVSMIGFEWTQVGITPETHYGHKNVIFKGLEDKDVPVRTIAAAGITSLALRNNAKGMPAIVSLMEFEDRQIYWDFNTFFNNIQAVPECDMDTPSNELPANCYETAVTPGDLIRKLRDEQNLDPLIIPHGTSWGLYTPHNTTWDNQLRPENRPAEYSLIEVFSGHGNSEEYRDFETLIIDDDGKAICPPATDDYTPSCVRMGEIVEERCLAEGTSSEECTLRASEAREVGAFMGPSYHLALGGDTAADWLLSGQCTDCYLPAFHHRPLTSVQAGLALSRFDEDADNPTRFNWGFISSSDNHRARPGTGYKEFGRRLSTEAAGPKSAEWLERLQPEMTPVDAYVHPLDPNELAKNANLGLAEVERQSSFWLTGGLAAVHTEGRSREEVWDAMQRRETYGTSGPRMLMWFDRVGDDGTETPMGSSVATTSSGTFKVKAVGSFKQKPGCPDHAVAALGAERLNDICGGECYNPSDERNLIERIEIIRIRPQTSPDEKLGDLIDDPFLVHNCPVDQNGCSFSFSDPDFKAGERDVLYYARAIQEPWPTINAEPVKCEYDEEGNCVKAKVCTGDYRSGDDECHTMKDVRAWSSPIYLNYGAATSSVSSK</sequence>
<comment type="caution">
    <text evidence="1">The sequence shown here is derived from an EMBL/GenBank/DDBJ whole genome shotgun (WGS) entry which is preliminary data.</text>
</comment>
<dbReference type="InterPro" id="IPR016195">
    <property type="entry name" value="Pol/histidinol_Pase-like"/>
</dbReference>
<dbReference type="SUPFAM" id="SSF89550">
    <property type="entry name" value="PHP domain-like"/>
    <property type="match status" value="1"/>
</dbReference>
<reference evidence="1 2" key="1">
    <citation type="journal article" date="2018" name="Microbiome">
        <title>Fine metagenomic profile of the Mediterranean stratified and mixed water columns revealed by assembly and recruitment.</title>
        <authorList>
            <person name="Haro-Moreno J.M."/>
            <person name="Lopez-Perez M."/>
            <person name="De La Torre J.R."/>
            <person name="Picazo A."/>
            <person name="Camacho A."/>
            <person name="Rodriguez-Valera F."/>
        </authorList>
    </citation>
    <scope>NUCLEOTIDE SEQUENCE [LARGE SCALE GENOMIC DNA]</scope>
    <source>
        <strain evidence="1">MED-G55</strain>
    </source>
</reference>
<protein>
    <submittedName>
        <fullName evidence="1">DUF3604 domain-containing protein</fullName>
    </submittedName>
</protein>
<accession>A0A368E0K6</accession>
<dbReference type="InterPro" id="IPR022028">
    <property type="entry name" value="DUF3604"/>
</dbReference>
<dbReference type="Pfam" id="PF12228">
    <property type="entry name" value="DUF3604"/>
    <property type="match status" value="2"/>
</dbReference>
<name>A0A368E0K6_9PROT</name>
<evidence type="ECO:0000313" key="2">
    <source>
        <dbReference type="Proteomes" id="UP000252132"/>
    </source>
</evidence>
<dbReference type="Proteomes" id="UP000252132">
    <property type="component" value="Unassembled WGS sequence"/>
</dbReference>
<evidence type="ECO:0000313" key="1">
    <source>
        <dbReference type="EMBL" id="RCL77630.1"/>
    </source>
</evidence>
<gene>
    <name evidence="1" type="ORF">DBW69_02565</name>
</gene>
<dbReference type="Gene3D" id="3.20.20.140">
    <property type="entry name" value="Metal-dependent hydrolases"/>
    <property type="match status" value="1"/>
</dbReference>
<organism evidence="1 2">
    <name type="scientific">PS1 clade bacterium</name>
    <dbReference type="NCBI Taxonomy" id="2175152"/>
    <lineage>
        <taxon>Bacteria</taxon>
        <taxon>Pseudomonadati</taxon>
        <taxon>Pseudomonadota</taxon>
        <taxon>Alphaproteobacteria</taxon>
        <taxon>PS1 clade</taxon>
    </lineage>
</organism>